<name>A0AAD9QFL3_ACRCE</name>
<evidence type="ECO:0000256" key="3">
    <source>
        <dbReference type="ARBA" id="ARBA00022777"/>
    </source>
</evidence>
<dbReference type="GO" id="GO:0004385">
    <property type="term" value="F:GMP kinase activity"/>
    <property type="evidence" value="ECO:0007669"/>
    <property type="project" value="TreeGrafter"/>
</dbReference>
<dbReference type="Gene3D" id="3.40.50.300">
    <property type="entry name" value="P-loop containing nucleotide triphosphate hydrolases"/>
    <property type="match status" value="1"/>
</dbReference>
<evidence type="ECO:0000313" key="5">
    <source>
        <dbReference type="EMBL" id="KAK2560442.1"/>
    </source>
</evidence>
<dbReference type="Pfam" id="PF00625">
    <property type="entry name" value="Guanylate_kin"/>
    <property type="match status" value="1"/>
</dbReference>
<keyword evidence="3 5" id="KW-0418">Kinase</keyword>
<reference evidence="5" key="2">
    <citation type="journal article" date="2023" name="Science">
        <title>Genomic signatures of disease resistance in endangered staghorn corals.</title>
        <authorList>
            <person name="Vollmer S.V."/>
            <person name="Selwyn J.D."/>
            <person name="Despard B.A."/>
            <person name="Roesel C.L."/>
        </authorList>
    </citation>
    <scope>NUCLEOTIDE SEQUENCE</scope>
    <source>
        <strain evidence="5">K2</strain>
    </source>
</reference>
<dbReference type="PROSITE" id="PS00856">
    <property type="entry name" value="GUANYLATE_KINASE_1"/>
    <property type="match status" value="1"/>
</dbReference>
<dbReference type="SMART" id="SM00072">
    <property type="entry name" value="GuKc"/>
    <property type="match status" value="1"/>
</dbReference>
<evidence type="ECO:0000313" key="6">
    <source>
        <dbReference type="Proteomes" id="UP001249851"/>
    </source>
</evidence>
<evidence type="ECO:0000259" key="4">
    <source>
        <dbReference type="PROSITE" id="PS50052"/>
    </source>
</evidence>
<dbReference type="PANTHER" id="PTHR23117:SF13">
    <property type="entry name" value="GUANYLATE KINASE"/>
    <property type="match status" value="1"/>
</dbReference>
<dbReference type="PANTHER" id="PTHR23117">
    <property type="entry name" value="GUANYLATE KINASE-RELATED"/>
    <property type="match status" value="1"/>
</dbReference>
<comment type="caution">
    <text evidence="5">The sequence shown here is derived from an EMBL/GenBank/DDBJ whole genome shotgun (WGS) entry which is preliminary data.</text>
</comment>
<dbReference type="InterPro" id="IPR020590">
    <property type="entry name" value="Guanylate_kinase_CS"/>
</dbReference>
<dbReference type="InterPro" id="IPR008145">
    <property type="entry name" value="GK/Ca_channel_bsu"/>
</dbReference>
<keyword evidence="2" id="KW-0808">Transferase</keyword>
<dbReference type="AlphaFoldDB" id="A0AAD9QFL3"/>
<protein>
    <submittedName>
        <fullName evidence="5">Guanylate kinase</fullName>
    </submittedName>
</protein>
<dbReference type="Proteomes" id="UP001249851">
    <property type="component" value="Unassembled WGS sequence"/>
</dbReference>
<feature type="non-terminal residue" evidence="5">
    <location>
        <position position="1"/>
    </location>
</feature>
<reference evidence="5" key="1">
    <citation type="journal article" date="2023" name="G3 (Bethesda)">
        <title>Whole genome assembly and annotation of the endangered Caribbean coral Acropora cervicornis.</title>
        <authorList>
            <person name="Selwyn J.D."/>
            <person name="Vollmer S.V."/>
        </authorList>
    </citation>
    <scope>NUCLEOTIDE SEQUENCE</scope>
    <source>
        <strain evidence="5">K2</strain>
    </source>
</reference>
<dbReference type="GO" id="GO:0005829">
    <property type="term" value="C:cytosol"/>
    <property type="evidence" value="ECO:0007669"/>
    <property type="project" value="TreeGrafter"/>
</dbReference>
<gene>
    <name evidence="5" type="ORF">P5673_016791</name>
</gene>
<proteinExistence type="inferred from homology"/>
<sequence length="131" mass="14623">RPLVLCGPSGCGKSTLTNRLLKDHPNKFGFSISHTTRGPRPGEVNGREYYFTDRVSMQKSVDAGEFIEWAIYNGNMYGTSKKAIQDVLDSGKACVLDIDMQGVKKMKNSGIDCYYIFVKTPSLEELNQAIY</sequence>
<keyword evidence="6" id="KW-1185">Reference proteome</keyword>
<dbReference type="SUPFAM" id="SSF52540">
    <property type="entry name" value="P-loop containing nucleoside triphosphate hydrolases"/>
    <property type="match status" value="1"/>
</dbReference>
<evidence type="ECO:0000256" key="2">
    <source>
        <dbReference type="ARBA" id="ARBA00022679"/>
    </source>
</evidence>
<evidence type="ECO:0000256" key="1">
    <source>
        <dbReference type="ARBA" id="ARBA00005790"/>
    </source>
</evidence>
<dbReference type="InterPro" id="IPR008144">
    <property type="entry name" value="Guanylate_kin-like_dom"/>
</dbReference>
<organism evidence="5 6">
    <name type="scientific">Acropora cervicornis</name>
    <name type="common">Staghorn coral</name>
    <dbReference type="NCBI Taxonomy" id="6130"/>
    <lineage>
        <taxon>Eukaryota</taxon>
        <taxon>Metazoa</taxon>
        <taxon>Cnidaria</taxon>
        <taxon>Anthozoa</taxon>
        <taxon>Hexacorallia</taxon>
        <taxon>Scleractinia</taxon>
        <taxon>Astrocoeniina</taxon>
        <taxon>Acroporidae</taxon>
        <taxon>Acropora</taxon>
    </lineage>
</organism>
<dbReference type="EMBL" id="JARQWQ010000036">
    <property type="protein sequence ID" value="KAK2560442.1"/>
    <property type="molecule type" value="Genomic_DNA"/>
</dbReference>
<feature type="domain" description="Guanylate kinase-like" evidence="4">
    <location>
        <begin position="1"/>
        <end position="131"/>
    </location>
</feature>
<dbReference type="PROSITE" id="PS50052">
    <property type="entry name" value="GUANYLATE_KINASE_2"/>
    <property type="match status" value="1"/>
</dbReference>
<accession>A0AAD9QFL3</accession>
<comment type="similarity">
    <text evidence="1">Belongs to the guanylate kinase family.</text>
</comment>
<dbReference type="InterPro" id="IPR027417">
    <property type="entry name" value="P-loop_NTPase"/>
</dbReference>
<dbReference type="CDD" id="cd00071">
    <property type="entry name" value="GMPK"/>
    <property type="match status" value="1"/>
</dbReference>